<keyword evidence="2" id="KW-0472">Membrane</keyword>
<evidence type="ECO:0000313" key="5">
    <source>
        <dbReference type="Proteomes" id="UP000280292"/>
    </source>
</evidence>
<proteinExistence type="predicted"/>
<dbReference type="Proteomes" id="UP000280292">
    <property type="component" value="Unassembled WGS sequence"/>
</dbReference>
<feature type="transmembrane region" description="Helical" evidence="2">
    <location>
        <begin position="135"/>
        <end position="153"/>
    </location>
</feature>
<accession>A0A3M2VU07</accession>
<dbReference type="Pfam" id="PF07693">
    <property type="entry name" value="KAP_NTPase"/>
    <property type="match status" value="1"/>
</dbReference>
<evidence type="ECO:0000259" key="3">
    <source>
        <dbReference type="Pfam" id="PF07693"/>
    </source>
</evidence>
<protein>
    <recommendedName>
        <fullName evidence="3">KAP NTPase domain-containing protein</fullName>
    </recommendedName>
</protein>
<evidence type="ECO:0000256" key="1">
    <source>
        <dbReference type="SAM" id="MobiDB-lite"/>
    </source>
</evidence>
<feature type="compositionally biased region" description="Polar residues" evidence="1">
    <location>
        <begin position="413"/>
        <end position="423"/>
    </location>
</feature>
<reference evidence="4 5" key="1">
    <citation type="submission" date="2018-08" db="EMBL/GenBank/DDBJ databases">
        <title>Recombination of ecologically and evolutionarily significant loci maintains genetic cohesion in the Pseudomonas syringae species complex.</title>
        <authorList>
            <person name="Dillon M."/>
            <person name="Thakur S."/>
            <person name="Almeida R.N.D."/>
            <person name="Weir B.S."/>
            <person name="Guttman D.S."/>
        </authorList>
    </citation>
    <scope>NUCLEOTIDE SEQUENCE [LARGE SCALE GENOMIC DNA]</scope>
    <source>
        <strain evidence="4 5">ICMP 3883</strain>
    </source>
</reference>
<dbReference type="InterPro" id="IPR027417">
    <property type="entry name" value="P-loop_NTPase"/>
</dbReference>
<dbReference type="RefSeq" id="WP_183135129.1">
    <property type="nucleotide sequence ID" value="NZ_RBNR01000205.1"/>
</dbReference>
<gene>
    <name evidence="4" type="ORF">ALQ95_200024</name>
</gene>
<evidence type="ECO:0000313" key="4">
    <source>
        <dbReference type="EMBL" id="RML42722.1"/>
    </source>
</evidence>
<feature type="domain" description="KAP NTPase" evidence="3">
    <location>
        <begin position="26"/>
        <end position="379"/>
    </location>
</feature>
<sequence>MNILSFQSENPSEIDAFKGGSHDRVATAIHNYLLNDNNHKVIGLDGEFGSGKSSILQMLEKKIDDVDSATRLWLFDCEQNYQGSIKSNFIELLTEQVLLAIPPSAKASVRENVLRNRDIALGRHVSYTKDTRSHISIWAILLIAGGVLSPTLLRDYLSQLHQKDPLEIWKHGLYVLGIIFPAVSLGLAMFANRGKGKKKWNLSSILKGSADDHITETIEISKEVSPLDLKRTLDRHLEAVSGTNFIIVIDNLDRLPREALRSVWSDLEIFTSVSRRQNLSIIVPFCSTKVSKYLNGDNEKSYDSKDFIAKKFPVVFRAPPIITSGWKDAFRTLWTQSFGSLPLEQADLCSLILKRHSPMADGLVTPRLQKRFINDLATTLLVTVGDPKMEVIAAYITICKYNGTPIETLLSDGATSKSEGAESTETKGDDPVDANKLQKTRELLTGLYGEDVDSGWPIQILQVHFQTSKDIAIAELIDQPLATAIEEQNGKKLAELSSYFGFMDSFTRYLEGDISAKSLLQTLHFATAVEGFDIPRCQDSCRLSGFS</sequence>
<name>A0A3M2VU07_PSESI</name>
<feature type="region of interest" description="Disordered" evidence="1">
    <location>
        <begin position="413"/>
        <end position="433"/>
    </location>
</feature>
<feature type="transmembrane region" description="Helical" evidence="2">
    <location>
        <begin position="173"/>
        <end position="191"/>
    </location>
</feature>
<dbReference type="InterPro" id="IPR011646">
    <property type="entry name" value="KAP_P-loop"/>
</dbReference>
<dbReference type="EMBL" id="RBNR01000205">
    <property type="protein sequence ID" value="RML42722.1"/>
    <property type="molecule type" value="Genomic_DNA"/>
</dbReference>
<comment type="caution">
    <text evidence="4">The sequence shown here is derived from an EMBL/GenBank/DDBJ whole genome shotgun (WGS) entry which is preliminary data.</text>
</comment>
<keyword evidence="2" id="KW-1133">Transmembrane helix</keyword>
<organism evidence="4 5">
    <name type="scientific">Pseudomonas syringae pv. ribicola</name>
    <dbReference type="NCBI Taxonomy" id="55398"/>
    <lineage>
        <taxon>Bacteria</taxon>
        <taxon>Pseudomonadati</taxon>
        <taxon>Pseudomonadota</taxon>
        <taxon>Gammaproteobacteria</taxon>
        <taxon>Pseudomonadales</taxon>
        <taxon>Pseudomonadaceae</taxon>
        <taxon>Pseudomonas</taxon>
    </lineage>
</organism>
<dbReference type="SUPFAM" id="SSF52540">
    <property type="entry name" value="P-loop containing nucleoside triphosphate hydrolases"/>
    <property type="match status" value="1"/>
</dbReference>
<dbReference type="AlphaFoldDB" id="A0A3M2VU07"/>
<keyword evidence="2" id="KW-0812">Transmembrane</keyword>
<evidence type="ECO:0000256" key="2">
    <source>
        <dbReference type="SAM" id="Phobius"/>
    </source>
</evidence>